<dbReference type="EMBL" id="AFHV02001337">
    <property type="protein sequence ID" value="PUA89364.1"/>
    <property type="molecule type" value="Genomic_DNA"/>
</dbReference>
<feature type="compositionally biased region" description="Low complexity" evidence="1">
    <location>
        <begin position="136"/>
        <end position="146"/>
    </location>
</feature>
<feature type="region of interest" description="Disordered" evidence="1">
    <location>
        <begin position="1"/>
        <end position="172"/>
    </location>
</feature>
<comment type="caution">
    <text evidence="2">The sequence shown here is derived from an EMBL/GenBank/DDBJ whole genome shotgun (WGS) entry which is preliminary data.</text>
</comment>
<dbReference type="AlphaFoldDB" id="A0A2T6IVJ5"/>
<proteinExistence type="predicted"/>
<name>A0A2T6IVJ5_TOXGO</name>
<evidence type="ECO:0000313" key="2">
    <source>
        <dbReference type="EMBL" id="PUA89364.1"/>
    </source>
</evidence>
<evidence type="ECO:0000256" key="1">
    <source>
        <dbReference type="SAM" id="MobiDB-lite"/>
    </source>
</evidence>
<gene>
    <name evidence="2" type="ORF">TGBR9_382050</name>
</gene>
<protein>
    <submittedName>
        <fullName evidence="2">Uncharacterized protein</fullName>
    </submittedName>
</protein>
<accession>A0A2T6IVJ5</accession>
<evidence type="ECO:0000313" key="3">
    <source>
        <dbReference type="Proteomes" id="UP000244488"/>
    </source>
</evidence>
<reference evidence="2 3" key="1">
    <citation type="journal article" date="2016" name="Nat. Commun.">
        <title>Local admixture of amplified and diversified secreted pathogenesis determinants shapes mosaic Toxoplasma gondii genomes.</title>
        <authorList>
            <person name="Lorenzi H."/>
            <person name="Khan A."/>
            <person name="Behnke M.S."/>
            <person name="Namasivayam S."/>
            <person name="Swapna L.S."/>
            <person name="Hadjithomas M."/>
            <person name="Karamycheva S."/>
            <person name="Pinney D."/>
            <person name="Brunk B.P."/>
            <person name="Ajioka J.W."/>
            <person name="Ajzenberg D."/>
            <person name="Boothroyd J.C."/>
            <person name="Boyle J.P."/>
            <person name="Darde M.L."/>
            <person name="Diaz-Miranda M.A."/>
            <person name="Dubey J.P."/>
            <person name="Fritz H.M."/>
            <person name="Gennari S.M."/>
            <person name="Gregory B.D."/>
            <person name="Kim K."/>
            <person name="Saeij J.P."/>
            <person name="Su C."/>
            <person name="White M.W."/>
            <person name="Zhu X.Q."/>
            <person name="Howe D.K."/>
            <person name="Rosenthal B.M."/>
            <person name="Grigg M.E."/>
            <person name="Parkinson J."/>
            <person name="Liu L."/>
            <person name="Kissinger J.C."/>
            <person name="Roos D.S."/>
            <person name="Sibley L.D."/>
        </authorList>
    </citation>
    <scope>NUCLEOTIDE SEQUENCE [LARGE SCALE GENOMIC DNA]</scope>
    <source>
        <strain evidence="2 3">TgCATBr9</strain>
    </source>
</reference>
<dbReference type="Proteomes" id="UP000244488">
    <property type="component" value="Unassembled WGS sequence"/>
</dbReference>
<feature type="compositionally biased region" description="Low complexity" evidence="1">
    <location>
        <begin position="155"/>
        <end position="166"/>
    </location>
</feature>
<dbReference type="VEuPathDB" id="ToxoDB:TGBR9_382050"/>
<organism evidence="2 3">
    <name type="scientific">Toxoplasma gondii TgCATBr9</name>
    <dbReference type="NCBI Taxonomy" id="943120"/>
    <lineage>
        <taxon>Eukaryota</taxon>
        <taxon>Sar</taxon>
        <taxon>Alveolata</taxon>
        <taxon>Apicomplexa</taxon>
        <taxon>Conoidasida</taxon>
        <taxon>Coccidia</taxon>
        <taxon>Eucoccidiorida</taxon>
        <taxon>Eimeriorina</taxon>
        <taxon>Sarcocystidae</taxon>
        <taxon>Toxoplasma</taxon>
    </lineage>
</organism>
<feature type="compositionally biased region" description="Polar residues" evidence="1">
    <location>
        <begin position="1"/>
        <end position="10"/>
    </location>
</feature>
<feature type="compositionally biased region" description="Basic and acidic residues" evidence="1">
    <location>
        <begin position="39"/>
        <end position="69"/>
    </location>
</feature>
<sequence>MRSSVSSACSPTPAAGRGARGEETGDSPCARLSPSRGVAGDREAVRREHDSGETAGEDRAEAEESRPADEAQGEPSPPKLGPEKSPFPQETPRGDRDTGVTSPDPRPVSPTAPWGVQTPNDRQPFPASEESRGARGESVSSSVSSSRKTRQDCRSSSPAFSSSSDDSWGDRS</sequence>